<protein>
    <recommendedName>
        <fullName evidence="2">Anaphase-promoting complex subunit 5</fullName>
    </recommendedName>
</protein>
<dbReference type="OrthoDB" id="2504561at2759"/>
<keyword evidence="10" id="KW-1185">Reference proteome</keyword>
<dbReference type="GO" id="GO:0070979">
    <property type="term" value="P:protein K11-linked ubiquitination"/>
    <property type="evidence" value="ECO:0007669"/>
    <property type="project" value="TreeGrafter"/>
</dbReference>
<feature type="domain" description="Anaphase-promoting complex subunit 5" evidence="8">
    <location>
        <begin position="490"/>
        <end position="524"/>
    </location>
</feature>
<comment type="similarity">
    <text evidence="1">Belongs to the APC5 family.</text>
</comment>
<reference evidence="9" key="1">
    <citation type="submission" date="2021-02" db="EMBL/GenBank/DDBJ databases">
        <title>First Annotated Genome of the Yellow-green Alga Tribonema minus.</title>
        <authorList>
            <person name="Mahan K.M."/>
        </authorList>
    </citation>
    <scope>NUCLEOTIDE SEQUENCE</scope>
    <source>
        <strain evidence="9">UTEX B ZZ1240</strain>
    </source>
</reference>
<dbReference type="Pfam" id="PF12862">
    <property type="entry name" value="ANAPC5"/>
    <property type="match status" value="2"/>
</dbReference>
<evidence type="ECO:0000256" key="4">
    <source>
        <dbReference type="ARBA" id="ARBA00022776"/>
    </source>
</evidence>
<evidence type="ECO:0000256" key="1">
    <source>
        <dbReference type="ARBA" id="ARBA00007450"/>
    </source>
</evidence>
<organism evidence="9 10">
    <name type="scientific">Tribonema minus</name>
    <dbReference type="NCBI Taxonomy" id="303371"/>
    <lineage>
        <taxon>Eukaryota</taxon>
        <taxon>Sar</taxon>
        <taxon>Stramenopiles</taxon>
        <taxon>Ochrophyta</taxon>
        <taxon>PX clade</taxon>
        <taxon>Xanthophyceae</taxon>
        <taxon>Tribonematales</taxon>
        <taxon>Tribonemataceae</taxon>
        <taxon>Tribonema</taxon>
    </lineage>
</organism>
<dbReference type="PANTHER" id="PTHR12830:SF9">
    <property type="entry name" value="ANAPHASE-PROMOTING COMPLEX SUBUNIT 5"/>
    <property type="match status" value="1"/>
</dbReference>
<sequence length="533" mass="56690">MRQVAQAREKGLEELLDAVRGALGESPSQLDGAPATARGGGGGSGGDGEVVAERLEARLVHLQSPDDLVDLCSYLRALLSPPDPTLTAAAAGGDAGLARPLHMTPDSLFGIFLRKFLSDCDSQHFGRLSTLFDQVSAYTARTPALDASFAVGARATHAHSATVGAHQSAVRHTADVRGGAEMPSGWSDVSGIANESARYARRAGTRLRSVSSIGLDGDDMDVTSGSMDAYDSAADSAARPAPHTHRLQRYSPYPRTSNGGGGGATPFLASVGSRASRAERSVAGPARGPGGAPVDASVLSVNQVQMYLQGLAQGVEEGPEWRRDAPSVDAEVQSFLDVHPDLPRAHFYLHLRRVRARSCLNMKQSRQYLQERELAGTVHALHRYFDYATRRGGPAAKPDSASAQQRLLHALALYLNRCRYHAQRPCRLNVALQLPLVPLVSASSNLNCACKPQTVPSLPRAASRRRATTIFIALHLLLCAVSWRRAVRGVLPYAVLRLAAVHSGLGQSEMATAALRETLRIAQARGAAPKSPI</sequence>
<gene>
    <name evidence="9" type="ORF">JKP88DRAFT_240712</name>
</gene>
<dbReference type="Proteomes" id="UP000664859">
    <property type="component" value="Unassembled WGS sequence"/>
</dbReference>
<dbReference type="GO" id="GO:0045842">
    <property type="term" value="P:positive regulation of mitotic metaphase/anaphase transition"/>
    <property type="evidence" value="ECO:0007669"/>
    <property type="project" value="TreeGrafter"/>
</dbReference>
<feature type="compositionally biased region" description="Gly residues" evidence="7">
    <location>
        <begin position="38"/>
        <end position="48"/>
    </location>
</feature>
<feature type="region of interest" description="Disordered" evidence="7">
    <location>
        <begin position="235"/>
        <end position="294"/>
    </location>
</feature>
<proteinExistence type="inferred from homology"/>
<dbReference type="EMBL" id="JAFCMP010000001">
    <property type="protein sequence ID" value="KAG5193065.1"/>
    <property type="molecule type" value="Genomic_DNA"/>
</dbReference>
<keyword evidence="6" id="KW-0131">Cell cycle</keyword>
<dbReference type="GO" id="GO:0031145">
    <property type="term" value="P:anaphase-promoting complex-dependent catabolic process"/>
    <property type="evidence" value="ECO:0007669"/>
    <property type="project" value="TreeGrafter"/>
</dbReference>
<accession>A0A835ZG47</accession>
<evidence type="ECO:0000259" key="8">
    <source>
        <dbReference type="Pfam" id="PF12862"/>
    </source>
</evidence>
<evidence type="ECO:0000256" key="2">
    <source>
        <dbReference type="ARBA" id="ARBA00016066"/>
    </source>
</evidence>
<evidence type="ECO:0000256" key="6">
    <source>
        <dbReference type="ARBA" id="ARBA00023306"/>
    </source>
</evidence>
<keyword evidence="4" id="KW-0498">Mitosis</keyword>
<feature type="domain" description="Anaphase-promoting complex subunit 5" evidence="8">
    <location>
        <begin position="368"/>
        <end position="391"/>
    </location>
</feature>
<dbReference type="InterPro" id="IPR037679">
    <property type="entry name" value="Apc5"/>
</dbReference>
<dbReference type="GO" id="GO:0051301">
    <property type="term" value="P:cell division"/>
    <property type="evidence" value="ECO:0007669"/>
    <property type="project" value="UniProtKB-KW"/>
</dbReference>
<keyword evidence="3" id="KW-0132">Cell division</keyword>
<dbReference type="InterPro" id="IPR026000">
    <property type="entry name" value="Apc5_dom"/>
</dbReference>
<dbReference type="GO" id="GO:0005680">
    <property type="term" value="C:anaphase-promoting complex"/>
    <property type="evidence" value="ECO:0007669"/>
    <property type="project" value="InterPro"/>
</dbReference>
<evidence type="ECO:0000256" key="3">
    <source>
        <dbReference type="ARBA" id="ARBA00022618"/>
    </source>
</evidence>
<keyword evidence="5" id="KW-0833">Ubl conjugation pathway</keyword>
<evidence type="ECO:0000256" key="7">
    <source>
        <dbReference type="SAM" id="MobiDB-lite"/>
    </source>
</evidence>
<name>A0A835ZG47_9STRA</name>
<dbReference type="PANTHER" id="PTHR12830">
    <property type="entry name" value="ANAPHASE-PROMOTING COMPLEX SUBUNIT 5"/>
    <property type="match status" value="1"/>
</dbReference>
<dbReference type="AlphaFoldDB" id="A0A835ZG47"/>
<feature type="region of interest" description="Disordered" evidence="7">
    <location>
        <begin position="24"/>
        <end position="48"/>
    </location>
</feature>
<evidence type="ECO:0000256" key="5">
    <source>
        <dbReference type="ARBA" id="ARBA00022786"/>
    </source>
</evidence>
<evidence type="ECO:0000313" key="10">
    <source>
        <dbReference type="Proteomes" id="UP000664859"/>
    </source>
</evidence>
<comment type="caution">
    <text evidence="9">The sequence shown here is derived from an EMBL/GenBank/DDBJ whole genome shotgun (WGS) entry which is preliminary data.</text>
</comment>
<evidence type="ECO:0000313" key="9">
    <source>
        <dbReference type="EMBL" id="KAG5193065.1"/>
    </source>
</evidence>